<dbReference type="Proteomes" id="UP000198656">
    <property type="component" value="Unassembled WGS sequence"/>
</dbReference>
<name>A0A1G8IRT2_9FIRM</name>
<dbReference type="RefSeq" id="WP_092335323.1">
    <property type="nucleotide sequence ID" value="NZ_FNCP01000029.1"/>
</dbReference>
<accession>A0A1G8IRT2</accession>
<protein>
    <submittedName>
        <fullName evidence="1">Uncharacterized protein</fullName>
    </submittedName>
</protein>
<gene>
    <name evidence="1" type="ORF">SAMN05443529_12964</name>
</gene>
<dbReference type="EMBL" id="FNCP01000029">
    <property type="protein sequence ID" value="SDI21457.1"/>
    <property type="molecule type" value="Genomic_DNA"/>
</dbReference>
<reference evidence="2" key="1">
    <citation type="submission" date="2016-10" db="EMBL/GenBank/DDBJ databases">
        <authorList>
            <person name="Varghese N."/>
            <person name="Submissions S."/>
        </authorList>
    </citation>
    <scope>NUCLEOTIDE SEQUENCE [LARGE SCALE GENOMIC DNA]</scope>
    <source>
        <strain evidence="2">DSM 8344</strain>
    </source>
</reference>
<evidence type="ECO:0000313" key="2">
    <source>
        <dbReference type="Proteomes" id="UP000198656"/>
    </source>
</evidence>
<keyword evidence="2" id="KW-1185">Reference proteome</keyword>
<dbReference type="AlphaFoldDB" id="A0A1G8IRT2"/>
<dbReference type="STRING" id="1121419.SAMN05443529_12964"/>
<evidence type="ECO:0000313" key="1">
    <source>
        <dbReference type="EMBL" id="SDI21457.1"/>
    </source>
</evidence>
<proteinExistence type="predicted"/>
<dbReference type="OrthoDB" id="2029026at2"/>
<sequence length="278" mass="32051">MDLNFFDELKKSQIIAEAYKEWSSYRYQVTEYIISNTTDFESIAIFGAGKCNDIDLSILESKFKKVILIDIDMSSMKEGINQYSLENSNKIELIACDFLGIEDIEYRDYEYLVRKFFFTSTNNLNSRRKILSLLDNLTDKIDKYPLVFGKDAYKNSVLIGVHSQINVYLQQIWSICLQITGKTDNLALDKMKKMNEIIAKKLNAAVIESTEDKSFIGYEMGIEGQYGGIEGAIQAENDLELRLESGLINISSEFKLLWPFKPDCKYDMRFTCICKNKV</sequence>
<organism evidence="1 2">
    <name type="scientific">Desulfosporosinus hippei DSM 8344</name>
    <dbReference type="NCBI Taxonomy" id="1121419"/>
    <lineage>
        <taxon>Bacteria</taxon>
        <taxon>Bacillati</taxon>
        <taxon>Bacillota</taxon>
        <taxon>Clostridia</taxon>
        <taxon>Eubacteriales</taxon>
        <taxon>Desulfitobacteriaceae</taxon>
        <taxon>Desulfosporosinus</taxon>
    </lineage>
</organism>